<organism evidence="1 4">
    <name type="scientific">Clostridium innocuum</name>
    <dbReference type="NCBI Taxonomy" id="1522"/>
    <lineage>
        <taxon>Bacteria</taxon>
        <taxon>Bacillati</taxon>
        <taxon>Bacillota</taxon>
        <taxon>Clostridia</taxon>
        <taxon>Eubacteriales</taxon>
        <taxon>Clostridiaceae</taxon>
        <taxon>Clostridium</taxon>
    </lineage>
</organism>
<dbReference type="SFLD" id="SFLDS00003">
    <property type="entry name" value="Haloacid_Dehalogenase"/>
    <property type="match status" value="1"/>
</dbReference>
<dbReference type="Gene3D" id="3.40.50.1000">
    <property type="entry name" value="HAD superfamily/HAD-like"/>
    <property type="match status" value="1"/>
</dbReference>
<dbReference type="SUPFAM" id="SSF56784">
    <property type="entry name" value="HAD-like"/>
    <property type="match status" value="1"/>
</dbReference>
<comment type="caution">
    <text evidence="1">The sequence shown here is derived from an EMBL/GenBank/DDBJ whole genome shotgun (WGS) entry which is preliminary data.</text>
</comment>
<evidence type="ECO:0000313" key="2">
    <source>
        <dbReference type="EMBL" id="MCR0232992.1"/>
    </source>
</evidence>
<accession>A0A099I1Y1</accession>
<dbReference type="Proteomes" id="UP001203972">
    <property type="component" value="Unassembled WGS sequence"/>
</dbReference>
<dbReference type="EMBL" id="WWTN01000031">
    <property type="protein sequence ID" value="MZH57224.1"/>
    <property type="molecule type" value="Genomic_DNA"/>
</dbReference>
<dbReference type="Pfam" id="PF08282">
    <property type="entry name" value="Hydrolase_3"/>
    <property type="match status" value="1"/>
</dbReference>
<dbReference type="PANTHER" id="PTHR10000:SF8">
    <property type="entry name" value="HAD SUPERFAMILY HYDROLASE-LIKE, TYPE 3"/>
    <property type="match status" value="1"/>
</dbReference>
<dbReference type="NCBIfam" id="TIGR00099">
    <property type="entry name" value="Cof-subfamily"/>
    <property type="match status" value="1"/>
</dbReference>
<dbReference type="Proteomes" id="UP000604383">
    <property type="component" value="Unassembled WGS sequence"/>
</dbReference>
<evidence type="ECO:0000313" key="4">
    <source>
        <dbReference type="Proteomes" id="UP000030008"/>
    </source>
</evidence>
<sequence length="266" mass="29851">MVKGLVLYDYDGTLVDERDEIYVPTQLTKAAISRLQDLGYLCVLATGRALSYIPNGAKDLHLDGYVTSNGAHVTVHGKVIHNDVFSDEELLSLLQYMDSLSINYILEGTKFCYVKDLKESEYLHFMDNFKIPEDNFVKYRGFEDVRGRIGKITLTFPNRKQLETSGAELEKTYLCSYHRNCNTFDIAKKTIHKGVGARAIIDYFHIPMDATIAFGDGDNDVELLAGVVHGVAMRKHDPKLDAVASMVTGTVKEEGIYKALKKLEVI</sequence>
<protein>
    <submittedName>
        <fullName evidence="2">Cof-type HAD-IIB family hydrolase</fullName>
    </submittedName>
    <submittedName>
        <fullName evidence="1">Haloacid dehalogenase</fullName>
    </submittedName>
</protein>
<dbReference type="InterPro" id="IPR000150">
    <property type="entry name" value="Cof"/>
</dbReference>
<dbReference type="EMBL" id="JQIF01000092">
    <property type="protein sequence ID" value="KGJ51944.1"/>
    <property type="molecule type" value="Genomic_DNA"/>
</dbReference>
<evidence type="ECO:0000313" key="1">
    <source>
        <dbReference type="EMBL" id="KGJ51944.1"/>
    </source>
</evidence>
<dbReference type="Gene3D" id="3.30.1240.10">
    <property type="match status" value="1"/>
</dbReference>
<dbReference type="InterPro" id="IPR023214">
    <property type="entry name" value="HAD_sf"/>
</dbReference>
<dbReference type="AlphaFoldDB" id="A0A099I1Y1"/>
<dbReference type="Proteomes" id="UP000030008">
    <property type="component" value="Unassembled WGS sequence"/>
</dbReference>
<dbReference type="GO" id="GO:0016791">
    <property type="term" value="F:phosphatase activity"/>
    <property type="evidence" value="ECO:0007669"/>
    <property type="project" value="TreeGrafter"/>
</dbReference>
<evidence type="ECO:0000313" key="3">
    <source>
        <dbReference type="EMBL" id="MZH57224.1"/>
    </source>
</evidence>
<name>A0A099I1Y1_CLOIN</name>
<dbReference type="GO" id="GO:0005829">
    <property type="term" value="C:cytosol"/>
    <property type="evidence" value="ECO:0007669"/>
    <property type="project" value="TreeGrafter"/>
</dbReference>
<gene>
    <name evidence="1" type="ORF">CIAN88_17730</name>
    <name evidence="3" type="ORF">GT664_16095</name>
    <name evidence="2" type="ORF">MKC95_09470</name>
</gene>
<reference evidence="3" key="2">
    <citation type="journal article" date="2019" name="Nat. Med.">
        <title>A library of human gut bacterial isolates paired with longitudinal multiomics data enables mechanistic microbiome research.</title>
        <authorList>
            <person name="Poyet M."/>
            <person name="Groussin M."/>
            <person name="Gibbons S.M."/>
            <person name="Avila-Pacheco J."/>
            <person name="Jiang X."/>
            <person name="Kearney S.M."/>
            <person name="Perrotta A.R."/>
            <person name="Berdy B."/>
            <person name="Zhao S."/>
            <person name="Lieberman T.D."/>
            <person name="Swanson P.K."/>
            <person name="Smith M."/>
            <person name="Roesemann S."/>
            <person name="Alexander J.E."/>
            <person name="Rich S.A."/>
            <person name="Livny J."/>
            <person name="Vlamakis H."/>
            <person name="Clish C."/>
            <person name="Bullock K."/>
            <person name="Deik A."/>
            <person name="Scott J."/>
            <person name="Pierce K.A."/>
            <person name="Xavier R.J."/>
            <person name="Alm E.J."/>
        </authorList>
    </citation>
    <scope>NUCLEOTIDE SEQUENCE</scope>
    <source>
        <strain evidence="3">BIOML-A12</strain>
    </source>
</reference>
<dbReference type="EMBL" id="JAKTMA010000014">
    <property type="protein sequence ID" value="MCR0232992.1"/>
    <property type="molecule type" value="Genomic_DNA"/>
</dbReference>
<dbReference type="NCBIfam" id="TIGR01484">
    <property type="entry name" value="HAD-SF-IIB"/>
    <property type="match status" value="1"/>
</dbReference>
<dbReference type="GO" id="GO:0000287">
    <property type="term" value="F:magnesium ion binding"/>
    <property type="evidence" value="ECO:0007669"/>
    <property type="project" value="TreeGrafter"/>
</dbReference>
<reference evidence="1 4" key="1">
    <citation type="submission" date="2014-08" db="EMBL/GenBank/DDBJ databases">
        <title>Clostridium innocuum, an unnegligible vancomycin-resistant pathogen causing extra-intestinal infections.</title>
        <authorList>
            <person name="Feng Y."/>
            <person name="Chiu C.-H."/>
        </authorList>
    </citation>
    <scope>NUCLEOTIDE SEQUENCE [LARGE SCALE GENOMIC DNA]</scope>
    <source>
        <strain evidence="1 4">AN88</strain>
    </source>
</reference>
<dbReference type="RefSeq" id="WP_008818706.1">
    <property type="nucleotide sequence ID" value="NZ_AP025565.1"/>
</dbReference>
<reference evidence="2" key="3">
    <citation type="journal article" date="2022" name="Clin. Infect. Dis.">
        <title>Association between Clostridium innocuum and antibiotic-associated diarrhea in adults and children: A cross-sectional study and comparative genomics analysis.</title>
        <authorList>
            <person name="Cherny K.E."/>
            <person name="Muscat E.B."/>
            <person name="Balaji A."/>
            <person name="Mukherjee J."/>
            <person name="Ozer E.A."/>
            <person name="Angarone M.P."/>
            <person name="Hauser A.R."/>
            <person name="Sichel J.S."/>
            <person name="Amponsah E."/>
            <person name="Kociolek L.K."/>
        </authorList>
    </citation>
    <scope>NUCLEOTIDE SEQUENCE</scope>
    <source>
        <strain evidence="2">NU1-AC-029v</strain>
    </source>
</reference>
<proteinExistence type="predicted"/>
<dbReference type="PANTHER" id="PTHR10000">
    <property type="entry name" value="PHOSPHOSERINE PHOSPHATASE"/>
    <property type="match status" value="1"/>
</dbReference>
<dbReference type="InterPro" id="IPR036412">
    <property type="entry name" value="HAD-like_sf"/>
</dbReference>
<dbReference type="InterPro" id="IPR006379">
    <property type="entry name" value="HAD-SF_hydro_IIB"/>
</dbReference>
<keyword evidence="2" id="KW-0378">Hydrolase</keyword>
<dbReference type="SFLD" id="SFLDG01140">
    <property type="entry name" value="C2.B:_Phosphomannomutase_and_P"/>
    <property type="match status" value="1"/>
</dbReference>